<protein>
    <submittedName>
        <fullName evidence="1">Uncharacterized protein</fullName>
    </submittedName>
</protein>
<evidence type="ECO:0000313" key="1">
    <source>
        <dbReference type="EMBL" id="CAG5076532.1"/>
    </source>
</evidence>
<name>A0A8J2E3W9_COTCN</name>
<accession>A0A8J2E3W9</accession>
<proteinExistence type="predicted"/>
<comment type="caution">
    <text evidence="1">The sequence shown here is derived from an EMBL/GenBank/DDBJ whole genome shotgun (WGS) entry which is preliminary data.</text>
</comment>
<keyword evidence="2" id="KW-1185">Reference proteome</keyword>
<organism evidence="1 2">
    <name type="scientific">Cotesia congregata</name>
    <name type="common">Parasitoid wasp</name>
    <name type="synonym">Apanteles congregatus</name>
    <dbReference type="NCBI Taxonomy" id="51543"/>
    <lineage>
        <taxon>Eukaryota</taxon>
        <taxon>Metazoa</taxon>
        <taxon>Ecdysozoa</taxon>
        <taxon>Arthropoda</taxon>
        <taxon>Hexapoda</taxon>
        <taxon>Insecta</taxon>
        <taxon>Pterygota</taxon>
        <taxon>Neoptera</taxon>
        <taxon>Endopterygota</taxon>
        <taxon>Hymenoptera</taxon>
        <taxon>Apocrita</taxon>
        <taxon>Ichneumonoidea</taxon>
        <taxon>Braconidae</taxon>
        <taxon>Microgastrinae</taxon>
        <taxon>Cotesia</taxon>
    </lineage>
</organism>
<sequence>MKHIKSKKTRCVVSEHVASEPPLRLETLVWFFTTVDPHVDKKLVPGVEWSHSGTSLPHTCKLVIGVTNFLVLIFLRSSSSVAIISRGFNV</sequence>
<evidence type="ECO:0000313" key="2">
    <source>
        <dbReference type="Proteomes" id="UP000786811"/>
    </source>
</evidence>
<dbReference type="Proteomes" id="UP000786811">
    <property type="component" value="Unassembled WGS sequence"/>
</dbReference>
<gene>
    <name evidence="1" type="ORF">HICCMSTLAB_LOCUS2212</name>
</gene>
<dbReference type="EMBL" id="CAJNRD030001117">
    <property type="protein sequence ID" value="CAG5076532.1"/>
    <property type="molecule type" value="Genomic_DNA"/>
</dbReference>
<dbReference type="AlphaFoldDB" id="A0A8J2E3W9"/>
<reference evidence="1" key="1">
    <citation type="submission" date="2021-04" db="EMBL/GenBank/DDBJ databases">
        <authorList>
            <person name="Chebbi M.A.C M."/>
        </authorList>
    </citation>
    <scope>NUCLEOTIDE SEQUENCE</scope>
</reference>